<dbReference type="EMBL" id="DXFA01000154">
    <property type="protein sequence ID" value="HIX49146.1"/>
    <property type="molecule type" value="Genomic_DNA"/>
</dbReference>
<reference evidence="3" key="1">
    <citation type="journal article" date="2021" name="PeerJ">
        <title>Extensive microbial diversity within the chicken gut microbiome revealed by metagenomics and culture.</title>
        <authorList>
            <person name="Gilroy R."/>
            <person name="Ravi A."/>
            <person name="Getino M."/>
            <person name="Pursley I."/>
            <person name="Horton D.L."/>
            <person name="Alikhan N.F."/>
            <person name="Baker D."/>
            <person name="Gharbi K."/>
            <person name="Hall N."/>
            <person name="Watson M."/>
            <person name="Adriaenssens E.M."/>
            <person name="Foster-Nyarko E."/>
            <person name="Jarju S."/>
            <person name="Secka A."/>
            <person name="Antonio M."/>
            <person name="Oren A."/>
            <person name="Chaudhuri R.R."/>
            <person name="La Ragione R."/>
            <person name="Hildebrand F."/>
            <person name="Pallen M.J."/>
        </authorList>
    </citation>
    <scope>NUCLEOTIDE SEQUENCE</scope>
    <source>
        <strain evidence="3">ChiSjej5B23-15282</strain>
    </source>
</reference>
<dbReference type="Pfam" id="PF00403">
    <property type="entry name" value="HMA"/>
    <property type="match status" value="1"/>
</dbReference>
<protein>
    <submittedName>
        <fullName evidence="3">Heavy-metal-associated domain-containing protein</fullName>
    </submittedName>
</protein>
<dbReference type="PROSITE" id="PS50846">
    <property type="entry name" value="HMA_2"/>
    <property type="match status" value="1"/>
</dbReference>
<dbReference type="InterPro" id="IPR017969">
    <property type="entry name" value="Heavy-metal-associated_CS"/>
</dbReference>
<evidence type="ECO:0000313" key="4">
    <source>
        <dbReference type="Proteomes" id="UP000824243"/>
    </source>
</evidence>
<evidence type="ECO:0000313" key="3">
    <source>
        <dbReference type="EMBL" id="HIX49146.1"/>
    </source>
</evidence>
<dbReference type="CDD" id="cd00371">
    <property type="entry name" value="HMA"/>
    <property type="match status" value="1"/>
</dbReference>
<dbReference type="InterPro" id="IPR036163">
    <property type="entry name" value="HMA_dom_sf"/>
</dbReference>
<dbReference type="InterPro" id="IPR006121">
    <property type="entry name" value="HMA_dom"/>
</dbReference>
<dbReference type="AlphaFoldDB" id="A0A9D1VXY5"/>
<sequence>MADIIVIMILALLIGSAAAYMIRAKKNGVKCIGCPAGGSCPGSGKIPKKKLAGRVVSRRTMKISGMNCAHCVMDVTKILNQIDGVSAVVSLSKGSARISCDREIGDEILRNAVEKAGYHVASIT</sequence>
<accession>A0A9D1VXY5</accession>
<dbReference type="Gene3D" id="3.30.70.100">
    <property type="match status" value="1"/>
</dbReference>
<evidence type="ECO:0000256" key="1">
    <source>
        <dbReference type="ARBA" id="ARBA00022723"/>
    </source>
</evidence>
<organism evidence="3 4">
    <name type="scientific">Candidatus Mediterraneibacter caccavium</name>
    <dbReference type="NCBI Taxonomy" id="2838661"/>
    <lineage>
        <taxon>Bacteria</taxon>
        <taxon>Bacillati</taxon>
        <taxon>Bacillota</taxon>
        <taxon>Clostridia</taxon>
        <taxon>Lachnospirales</taxon>
        <taxon>Lachnospiraceae</taxon>
        <taxon>Mediterraneibacter</taxon>
    </lineage>
</organism>
<gene>
    <name evidence="3" type="ORF">H9981_09100</name>
</gene>
<feature type="domain" description="HMA" evidence="2">
    <location>
        <begin position="57"/>
        <end position="121"/>
    </location>
</feature>
<dbReference type="PROSITE" id="PS01047">
    <property type="entry name" value="HMA_1"/>
    <property type="match status" value="1"/>
</dbReference>
<name>A0A9D1VXY5_9FIRM</name>
<comment type="caution">
    <text evidence="3">The sequence shown here is derived from an EMBL/GenBank/DDBJ whole genome shotgun (WGS) entry which is preliminary data.</text>
</comment>
<dbReference type="Proteomes" id="UP000824243">
    <property type="component" value="Unassembled WGS sequence"/>
</dbReference>
<dbReference type="SUPFAM" id="SSF55008">
    <property type="entry name" value="HMA, heavy metal-associated domain"/>
    <property type="match status" value="1"/>
</dbReference>
<evidence type="ECO:0000259" key="2">
    <source>
        <dbReference type="PROSITE" id="PS50846"/>
    </source>
</evidence>
<proteinExistence type="predicted"/>
<dbReference type="GO" id="GO:0046872">
    <property type="term" value="F:metal ion binding"/>
    <property type="evidence" value="ECO:0007669"/>
    <property type="project" value="UniProtKB-KW"/>
</dbReference>
<keyword evidence="1" id="KW-0479">Metal-binding</keyword>
<reference evidence="3" key="2">
    <citation type="submission" date="2021-04" db="EMBL/GenBank/DDBJ databases">
        <authorList>
            <person name="Gilroy R."/>
        </authorList>
    </citation>
    <scope>NUCLEOTIDE SEQUENCE</scope>
    <source>
        <strain evidence="3">ChiSjej5B23-15282</strain>
    </source>
</reference>